<feature type="modified residue" description="4-aspartylphosphate" evidence="2">
    <location>
        <position position="56"/>
    </location>
</feature>
<dbReference type="Proteomes" id="UP001596364">
    <property type="component" value="Unassembled WGS sequence"/>
</dbReference>
<gene>
    <name evidence="4" type="ORF">ACFP85_03850</name>
</gene>
<feature type="domain" description="Response regulatory" evidence="3">
    <location>
        <begin position="6"/>
        <end position="123"/>
    </location>
</feature>
<name>A0ABW1XKI4_9ALTE</name>
<reference evidence="5" key="1">
    <citation type="journal article" date="2019" name="Int. J. Syst. Evol. Microbiol.">
        <title>The Global Catalogue of Microorganisms (GCM) 10K type strain sequencing project: providing services to taxonomists for standard genome sequencing and annotation.</title>
        <authorList>
            <consortium name="The Broad Institute Genomics Platform"/>
            <consortium name="The Broad Institute Genome Sequencing Center for Infectious Disease"/>
            <person name="Wu L."/>
            <person name="Ma J."/>
        </authorList>
    </citation>
    <scope>NUCLEOTIDE SEQUENCE [LARGE SCALE GENOMIC DNA]</scope>
    <source>
        <strain evidence="5">CGMCC 1.16031</strain>
    </source>
</reference>
<evidence type="ECO:0000313" key="4">
    <source>
        <dbReference type="EMBL" id="MFC6439280.1"/>
    </source>
</evidence>
<sequence length="124" mass="13665">MSTNPMALIIEDDHSQAMHLLAIVKNYLKMSVLHATCAEDGYQLAMGLRPSLILLDLHLPDAHGLELLCRIKCKPELRAIPVLVVSADKLIGTIEDAFSLGAEGYLKKPFNRNQLLSSIQEMGL</sequence>
<keyword evidence="1 2" id="KW-0597">Phosphoprotein</keyword>
<dbReference type="Gene3D" id="3.40.50.2300">
    <property type="match status" value="1"/>
</dbReference>
<dbReference type="PROSITE" id="PS50110">
    <property type="entry name" value="RESPONSE_REGULATORY"/>
    <property type="match status" value="1"/>
</dbReference>
<evidence type="ECO:0000256" key="1">
    <source>
        <dbReference type="ARBA" id="ARBA00022553"/>
    </source>
</evidence>
<comment type="caution">
    <text evidence="4">The sequence shown here is derived from an EMBL/GenBank/DDBJ whole genome shotgun (WGS) entry which is preliminary data.</text>
</comment>
<dbReference type="InterPro" id="IPR011006">
    <property type="entry name" value="CheY-like_superfamily"/>
</dbReference>
<dbReference type="SUPFAM" id="SSF52172">
    <property type="entry name" value="CheY-like"/>
    <property type="match status" value="1"/>
</dbReference>
<dbReference type="EMBL" id="JBHSUS010000001">
    <property type="protein sequence ID" value="MFC6439280.1"/>
    <property type="molecule type" value="Genomic_DNA"/>
</dbReference>
<proteinExistence type="predicted"/>
<protein>
    <submittedName>
        <fullName evidence="4">PleD family two-component system response regulator</fullName>
    </submittedName>
</protein>
<organism evidence="4 5">
    <name type="scientific">Pseudobowmanella zhangzhouensis</name>
    <dbReference type="NCBI Taxonomy" id="1537679"/>
    <lineage>
        <taxon>Bacteria</taxon>
        <taxon>Pseudomonadati</taxon>
        <taxon>Pseudomonadota</taxon>
        <taxon>Gammaproteobacteria</taxon>
        <taxon>Alteromonadales</taxon>
        <taxon>Alteromonadaceae</taxon>
    </lineage>
</organism>
<dbReference type="CDD" id="cd00156">
    <property type="entry name" value="REC"/>
    <property type="match status" value="1"/>
</dbReference>
<dbReference type="InterPro" id="IPR050595">
    <property type="entry name" value="Bact_response_regulator"/>
</dbReference>
<evidence type="ECO:0000313" key="5">
    <source>
        <dbReference type="Proteomes" id="UP001596364"/>
    </source>
</evidence>
<accession>A0ABW1XKI4</accession>
<dbReference type="PANTHER" id="PTHR44591:SF23">
    <property type="entry name" value="CHEY SUBFAMILY"/>
    <property type="match status" value="1"/>
</dbReference>
<keyword evidence="5" id="KW-1185">Reference proteome</keyword>
<dbReference type="SMART" id="SM00448">
    <property type="entry name" value="REC"/>
    <property type="match status" value="1"/>
</dbReference>
<dbReference type="PANTHER" id="PTHR44591">
    <property type="entry name" value="STRESS RESPONSE REGULATOR PROTEIN 1"/>
    <property type="match status" value="1"/>
</dbReference>
<evidence type="ECO:0000256" key="2">
    <source>
        <dbReference type="PROSITE-ProRule" id="PRU00169"/>
    </source>
</evidence>
<dbReference type="InterPro" id="IPR001789">
    <property type="entry name" value="Sig_transdc_resp-reg_receiver"/>
</dbReference>
<evidence type="ECO:0000259" key="3">
    <source>
        <dbReference type="PROSITE" id="PS50110"/>
    </source>
</evidence>
<dbReference type="RefSeq" id="WP_131257442.1">
    <property type="nucleotide sequence ID" value="NZ_JBHSUS010000001.1"/>
</dbReference>
<dbReference type="Pfam" id="PF00072">
    <property type="entry name" value="Response_reg"/>
    <property type="match status" value="1"/>
</dbReference>